<evidence type="ECO:0000313" key="3">
    <source>
        <dbReference type="Proteomes" id="UP000799778"/>
    </source>
</evidence>
<reference evidence="2" key="1">
    <citation type="journal article" date="2020" name="Stud. Mycol.">
        <title>101 Dothideomycetes genomes: a test case for predicting lifestyles and emergence of pathogens.</title>
        <authorList>
            <person name="Haridas S."/>
            <person name="Albert R."/>
            <person name="Binder M."/>
            <person name="Bloem J."/>
            <person name="Labutti K."/>
            <person name="Salamov A."/>
            <person name="Andreopoulos B."/>
            <person name="Baker S."/>
            <person name="Barry K."/>
            <person name="Bills G."/>
            <person name="Bluhm B."/>
            <person name="Cannon C."/>
            <person name="Castanera R."/>
            <person name="Culley D."/>
            <person name="Daum C."/>
            <person name="Ezra D."/>
            <person name="Gonzalez J."/>
            <person name="Henrissat B."/>
            <person name="Kuo A."/>
            <person name="Liang C."/>
            <person name="Lipzen A."/>
            <person name="Lutzoni F."/>
            <person name="Magnuson J."/>
            <person name="Mondo S."/>
            <person name="Nolan M."/>
            <person name="Ohm R."/>
            <person name="Pangilinan J."/>
            <person name="Park H.-J."/>
            <person name="Ramirez L."/>
            <person name="Alfaro M."/>
            <person name="Sun H."/>
            <person name="Tritt A."/>
            <person name="Yoshinaga Y."/>
            <person name="Zwiers L.-H."/>
            <person name="Turgeon B."/>
            <person name="Goodwin S."/>
            <person name="Spatafora J."/>
            <person name="Crous P."/>
            <person name="Grigoriev I."/>
        </authorList>
    </citation>
    <scope>NUCLEOTIDE SEQUENCE</scope>
    <source>
        <strain evidence="2">CBS 175.79</strain>
    </source>
</reference>
<dbReference type="Proteomes" id="UP000799778">
    <property type="component" value="Unassembled WGS sequence"/>
</dbReference>
<sequence length="160" mass="18354">MHSLNAFRCMILFFPLSMFLRCISIIQRRRKWAGPRNEEVIGSVFSIHPTVVGVILFLPLSTCISSHVSNGESEYTLVPFFSFQQISGCGKIHLLFFPIREGHGLFYYISLSLLAIREDGPVFFKRSRPSFSHTHTRGGVVSRDAEWKNHNAIQYAYVNR</sequence>
<gene>
    <name evidence="2" type="ORF">BU24DRAFT_56757</name>
</gene>
<feature type="transmembrane region" description="Helical" evidence="1">
    <location>
        <begin position="6"/>
        <end position="28"/>
    </location>
</feature>
<dbReference type="GeneID" id="54291798"/>
<name>A0A6A5XBL8_9PLEO</name>
<keyword evidence="1" id="KW-0472">Membrane</keyword>
<keyword evidence="3" id="KW-1185">Reference proteome</keyword>
<evidence type="ECO:0000256" key="1">
    <source>
        <dbReference type="SAM" id="Phobius"/>
    </source>
</evidence>
<proteinExistence type="predicted"/>
<keyword evidence="1" id="KW-0812">Transmembrane</keyword>
<dbReference type="EMBL" id="ML978076">
    <property type="protein sequence ID" value="KAF2010348.1"/>
    <property type="molecule type" value="Genomic_DNA"/>
</dbReference>
<evidence type="ECO:0000313" key="2">
    <source>
        <dbReference type="EMBL" id="KAF2010348.1"/>
    </source>
</evidence>
<keyword evidence="1" id="KW-1133">Transmembrane helix</keyword>
<accession>A0A6A5XBL8</accession>
<protein>
    <submittedName>
        <fullName evidence="2">Uncharacterized protein</fullName>
    </submittedName>
</protein>
<dbReference type="AlphaFoldDB" id="A0A6A5XBL8"/>
<dbReference type="RefSeq" id="XP_033378687.1">
    <property type="nucleotide sequence ID" value="XM_033534401.1"/>
</dbReference>
<organism evidence="2 3">
    <name type="scientific">Aaosphaeria arxii CBS 175.79</name>
    <dbReference type="NCBI Taxonomy" id="1450172"/>
    <lineage>
        <taxon>Eukaryota</taxon>
        <taxon>Fungi</taxon>
        <taxon>Dikarya</taxon>
        <taxon>Ascomycota</taxon>
        <taxon>Pezizomycotina</taxon>
        <taxon>Dothideomycetes</taxon>
        <taxon>Pleosporomycetidae</taxon>
        <taxon>Pleosporales</taxon>
        <taxon>Pleosporales incertae sedis</taxon>
        <taxon>Aaosphaeria</taxon>
    </lineage>
</organism>